<dbReference type="EMBL" id="CP043404">
    <property type="protein sequence ID" value="QEK63934.1"/>
    <property type="molecule type" value="Genomic_DNA"/>
</dbReference>
<organism evidence="1 2">
    <name type="scientific">Bacillus safensis</name>
    <dbReference type="NCBI Taxonomy" id="561879"/>
    <lineage>
        <taxon>Bacteria</taxon>
        <taxon>Bacillati</taxon>
        <taxon>Bacillota</taxon>
        <taxon>Bacilli</taxon>
        <taxon>Bacillales</taxon>
        <taxon>Bacillaceae</taxon>
        <taxon>Bacillus</taxon>
    </lineage>
</organism>
<evidence type="ECO:0000313" key="2">
    <source>
        <dbReference type="Proteomes" id="UP000325032"/>
    </source>
</evidence>
<evidence type="ECO:0000313" key="1">
    <source>
        <dbReference type="EMBL" id="QEK63934.1"/>
    </source>
</evidence>
<dbReference type="Proteomes" id="UP000325032">
    <property type="component" value="Chromosome"/>
</dbReference>
<reference evidence="1 2" key="1">
    <citation type="journal article" date="2018" name="Plant Biotechnol. Rep.">
        <title>Diversity and antifungal activity of endophytic bacteria associated with Panax ginseng seedlings.</title>
        <authorList>
            <person name="Park J.M."/>
            <person name="Hong C.E."/>
            <person name="Jo S.H."/>
        </authorList>
    </citation>
    <scope>NUCLEOTIDE SEQUENCE [LARGE SCALE GENOMIC DNA]</scope>
    <source>
        <strain evidence="1 2">PgKB20</strain>
    </source>
</reference>
<keyword evidence="2" id="KW-1185">Reference proteome</keyword>
<accession>A0A5C0WIR0</accession>
<proteinExistence type="predicted"/>
<protein>
    <submittedName>
        <fullName evidence="1">Uncharacterized protein</fullName>
    </submittedName>
</protein>
<name>A0A5C0WIR0_BACIA</name>
<gene>
    <name evidence="1" type="ORF">FX981_02176</name>
</gene>
<sequence>MIFNIKFSSRSIRAAIFFVKELRSLYDRIHFHSRSGHLFDDERVEEKDKRISYDLLDGARKFYRPIWSYMGKTT</sequence>
<dbReference type="AlphaFoldDB" id="A0A5C0WIR0"/>